<evidence type="ECO:0000256" key="1">
    <source>
        <dbReference type="SAM" id="SignalP"/>
    </source>
</evidence>
<dbReference type="Proteomes" id="UP000278609">
    <property type="component" value="Unassembled WGS sequence"/>
</dbReference>
<dbReference type="Proteomes" id="UP000279860">
    <property type="component" value="Unassembled WGS sequence"/>
</dbReference>
<dbReference type="Pfam" id="PF14064">
    <property type="entry name" value="HmuY"/>
    <property type="match status" value="1"/>
</dbReference>
<feature type="chain" id="PRO_5036087635" description="HmuY protein" evidence="1">
    <location>
        <begin position="20"/>
        <end position="219"/>
    </location>
</feature>
<evidence type="ECO:0000313" key="5">
    <source>
        <dbReference type="Proteomes" id="UP000279860"/>
    </source>
</evidence>
<evidence type="ECO:0000313" key="2">
    <source>
        <dbReference type="EMBL" id="RRD59373.1"/>
    </source>
</evidence>
<organism evidence="3 5">
    <name type="scientific">Tannerella forsythia</name>
    <name type="common">Bacteroides forsythus</name>
    <dbReference type="NCBI Taxonomy" id="28112"/>
    <lineage>
        <taxon>Bacteria</taxon>
        <taxon>Pseudomonadati</taxon>
        <taxon>Bacteroidota</taxon>
        <taxon>Bacteroidia</taxon>
        <taxon>Bacteroidales</taxon>
        <taxon>Tannerellaceae</taxon>
        <taxon>Tannerella</taxon>
    </lineage>
</organism>
<protein>
    <recommendedName>
        <fullName evidence="6">HmuY protein</fullName>
    </recommendedName>
</protein>
<accession>A0A3P1Z822</accession>
<dbReference type="EMBL" id="RQYS01000045">
    <property type="protein sequence ID" value="RRD59373.1"/>
    <property type="molecule type" value="Genomic_DNA"/>
</dbReference>
<proteinExistence type="predicted"/>
<comment type="caution">
    <text evidence="3">The sequence shown here is derived from an EMBL/GenBank/DDBJ whole genome shotgun (WGS) entry which is preliminary data.</text>
</comment>
<name>A0A3P1Z822_TANFO</name>
<dbReference type="OrthoDB" id="1093440at2"/>
<dbReference type="InterPro" id="IPR025921">
    <property type="entry name" value="HmuY"/>
</dbReference>
<sequence>MKKRSVMMMALVALGLAFVGCDKKDDVKKETVKKSKTIDATKYDVWTYINLETGQTETHRDFSAWNIIKKGKLIETIPAKGSEADIKIKWHIAIHRFDIRTNNGEAVATAEKEIKNVKTLPTTGYEADKIVENKVITEPSQMMAGQIGYASKSNLNKVLDGWVIKTPTGTMPPFKYSLSELVYVVKFKDGSHAKLKFTGYQNAEEKTGHVSFDYEFLPK</sequence>
<dbReference type="PROSITE" id="PS51257">
    <property type="entry name" value="PROKAR_LIPOPROTEIN"/>
    <property type="match status" value="1"/>
</dbReference>
<feature type="signal peptide" evidence="1">
    <location>
        <begin position="1"/>
        <end position="19"/>
    </location>
</feature>
<dbReference type="CDD" id="cd12105">
    <property type="entry name" value="HmuY"/>
    <property type="match status" value="1"/>
</dbReference>
<keyword evidence="1" id="KW-0732">Signal</keyword>
<evidence type="ECO:0000313" key="3">
    <source>
        <dbReference type="EMBL" id="RRD79279.1"/>
    </source>
</evidence>
<dbReference type="EMBL" id="RQYN01000003">
    <property type="protein sequence ID" value="RRD79279.1"/>
    <property type="molecule type" value="Genomic_DNA"/>
</dbReference>
<reference evidence="4 5" key="1">
    <citation type="submission" date="2018-11" db="EMBL/GenBank/DDBJ databases">
        <title>Genomes From Bacteria Associated with the Canine Oral Cavity: a Test Case for Automated Genome-Based Taxonomic Assignment.</title>
        <authorList>
            <person name="Coil D.A."/>
            <person name="Jospin G."/>
            <person name="Darling A.E."/>
            <person name="Wallis C."/>
            <person name="Davis I.J."/>
            <person name="Harris S."/>
            <person name="Eisen J.A."/>
            <person name="Holcombe L.J."/>
            <person name="O'Flynn C."/>
        </authorList>
    </citation>
    <scope>NUCLEOTIDE SEQUENCE [LARGE SCALE GENOMIC DNA]</scope>
    <source>
        <strain evidence="3 5">OH1426_COT-023</strain>
        <strain evidence="2 4">OH2617_COT-023</strain>
    </source>
</reference>
<dbReference type="AlphaFoldDB" id="A0A3P1Z822"/>
<evidence type="ECO:0000313" key="4">
    <source>
        <dbReference type="Proteomes" id="UP000278609"/>
    </source>
</evidence>
<dbReference type="RefSeq" id="WP_124752130.1">
    <property type="nucleotide sequence ID" value="NZ_RQYS01000045.1"/>
</dbReference>
<gene>
    <name evidence="2" type="ORF">EII40_10100</name>
    <name evidence="3" type="ORF">EII41_01865</name>
</gene>
<evidence type="ECO:0008006" key="6">
    <source>
        <dbReference type="Google" id="ProtNLM"/>
    </source>
</evidence>